<dbReference type="InterPro" id="IPR036855">
    <property type="entry name" value="Znf_CCCH_sf"/>
</dbReference>
<feature type="zinc finger region" description="C3H1-type" evidence="5">
    <location>
        <begin position="325"/>
        <end position="346"/>
    </location>
</feature>
<dbReference type="FunFam" id="4.10.1000.10:FF:000022">
    <property type="entry name" value="Zinc finger CCCH domain-containing protein 7"/>
    <property type="match status" value="1"/>
</dbReference>
<feature type="domain" description="C3H1-type" evidence="7">
    <location>
        <begin position="297"/>
        <end position="319"/>
    </location>
</feature>
<evidence type="ECO:0000256" key="5">
    <source>
        <dbReference type="PROSITE-ProRule" id="PRU00723"/>
    </source>
</evidence>
<evidence type="ECO:0000256" key="2">
    <source>
        <dbReference type="ARBA" id="ARBA00022737"/>
    </source>
</evidence>
<keyword evidence="3 5" id="KW-0863">Zinc-finger</keyword>
<dbReference type="PROSITE" id="PS50103">
    <property type="entry name" value="ZF_C3H1"/>
    <property type="match status" value="4"/>
</dbReference>
<dbReference type="AlphaFoldDB" id="A0AAQ3LYQ3"/>
<dbReference type="PANTHER" id="PTHR46156">
    <property type="entry name" value="CCCH ZINGC FINGER"/>
    <property type="match status" value="1"/>
</dbReference>
<feature type="domain" description="C3H1-type" evidence="7">
    <location>
        <begin position="347"/>
        <end position="375"/>
    </location>
</feature>
<feature type="compositionally biased region" description="Polar residues" evidence="6">
    <location>
        <begin position="93"/>
        <end position="103"/>
    </location>
</feature>
<dbReference type="InterPro" id="IPR000571">
    <property type="entry name" value="Znf_CCCH"/>
</dbReference>
<feature type="domain" description="C3H1-type" evidence="7">
    <location>
        <begin position="265"/>
        <end position="293"/>
    </location>
</feature>
<dbReference type="GO" id="GO:0008270">
    <property type="term" value="F:zinc ion binding"/>
    <property type="evidence" value="ECO:0007669"/>
    <property type="project" value="UniProtKB-KW"/>
</dbReference>
<feature type="region of interest" description="Disordered" evidence="6">
    <location>
        <begin position="127"/>
        <end position="151"/>
    </location>
</feature>
<protein>
    <submittedName>
        <fullName evidence="8">CCCH zinc finger protein</fullName>
    </submittedName>
</protein>
<keyword evidence="4 5" id="KW-0862">Zinc</keyword>
<feature type="region of interest" description="Disordered" evidence="6">
    <location>
        <begin position="407"/>
        <end position="470"/>
    </location>
</feature>
<dbReference type="SUPFAM" id="SSF90229">
    <property type="entry name" value="CCCH zinc finger"/>
    <property type="match status" value="3"/>
</dbReference>
<dbReference type="GO" id="GO:0005634">
    <property type="term" value="C:nucleus"/>
    <property type="evidence" value="ECO:0007669"/>
    <property type="project" value="TreeGrafter"/>
</dbReference>
<gene>
    <name evidence="8" type="ORF">R9X50_00076400</name>
</gene>
<organism evidence="8 9">
    <name type="scientific">Acrodontium crateriforme</name>
    <dbReference type="NCBI Taxonomy" id="150365"/>
    <lineage>
        <taxon>Eukaryota</taxon>
        <taxon>Fungi</taxon>
        <taxon>Dikarya</taxon>
        <taxon>Ascomycota</taxon>
        <taxon>Pezizomycotina</taxon>
        <taxon>Dothideomycetes</taxon>
        <taxon>Dothideomycetidae</taxon>
        <taxon>Mycosphaerellales</taxon>
        <taxon>Teratosphaeriaceae</taxon>
        <taxon>Acrodontium</taxon>
    </lineage>
</organism>
<dbReference type="Gene3D" id="4.10.1000.10">
    <property type="entry name" value="Zinc finger, CCCH-type"/>
    <property type="match status" value="3"/>
</dbReference>
<evidence type="ECO:0000256" key="1">
    <source>
        <dbReference type="ARBA" id="ARBA00022723"/>
    </source>
</evidence>
<feature type="zinc finger region" description="C3H1-type" evidence="5">
    <location>
        <begin position="297"/>
        <end position="319"/>
    </location>
</feature>
<accession>A0AAQ3LYQ3</accession>
<feature type="region of interest" description="Disordered" evidence="6">
    <location>
        <begin position="17"/>
        <end position="42"/>
    </location>
</feature>
<dbReference type="PANTHER" id="PTHR46156:SF1">
    <property type="entry name" value="ZINC FINGER CCCH DOMAIN-CONTAINING PROTEIN 3"/>
    <property type="match status" value="1"/>
</dbReference>
<evidence type="ECO:0000256" key="4">
    <source>
        <dbReference type="ARBA" id="ARBA00022833"/>
    </source>
</evidence>
<feature type="zinc finger region" description="C3H1-type" evidence="5">
    <location>
        <begin position="347"/>
        <end position="375"/>
    </location>
</feature>
<name>A0AAQ3LYQ3_9PEZI</name>
<evidence type="ECO:0000313" key="9">
    <source>
        <dbReference type="Proteomes" id="UP001303373"/>
    </source>
</evidence>
<keyword evidence="9" id="KW-1185">Reference proteome</keyword>
<sequence length="470" mass="52318">MKNEEEELKAKIASITDKINQHKHRQSSTQALSHLPHSHPSSSWRNNHVWAPYHHGGRHSYPMHRNRTLVLNGQNQTSPPPTPPTTEPFVPSISGTNTPKDSSTVLVSMRGINKQLMNKDTYEREAKQKLERKEATRTARRQLKNREEQSKLVHHVNTASSPGNRILEVEGIRFQLQDDGSKLVRVAGEHISRDGTNTGITLNTLDSSTASKESPKRAMIAGVLFLRTKNGNLIRATVTKTTKRYSAILQSAVYNSGASAHFHRLSRREQCQHFTKNGNCPFGPNCRFAHDPSQVAICKDYLHGSCPRGDNCDLSHEATYHRVSACTHFLRGNCTNAACRYPHVHVSPAAPVCRPFATSGFCAKGPGCDKRHVIECPNYANTGHCADRENGNCQLPHPDRASTLRKAAQRQARMNASSENDSDVSSGDENEQLEKDTDDVDSDDVDEELIMIQSTPAHELTQQQDFVAFS</sequence>
<feature type="region of interest" description="Disordered" evidence="6">
    <location>
        <begin position="73"/>
        <end position="103"/>
    </location>
</feature>
<evidence type="ECO:0000259" key="7">
    <source>
        <dbReference type="PROSITE" id="PS50103"/>
    </source>
</evidence>
<feature type="compositionally biased region" description="Basic and acidic residues" evidence="6">
    <location>
        <begin position="127"/>
        <end position="137"/>
    </location>
</feature>
<feature type="compositionally biased region" description="Polar residues" evidence="6">
    <location>
        <begin position="452"/>
        <end position="470"/>
    </location>
</feature>
<dbReference type="EMBL" id="CP138580">
    <property type="protein sequence ID" value="WPG97981.1"/>
    <property type="molecule type" value="Genomic_DNA"/>
</dbReference>
<keyword evidence="2" id="KW-0677">Repeat</keyword>
<keyword evidence="1 5" id="KW-0479">Metal-binding</keyword>
<evidence type="ECO:0000256" key="3">
    <source>
        <dbReference type="ARBA" id="ARBA00022771"/>
    </source>
</evidence>
<evidence type="ECO:0000313" key="8">
    <source>
        <dbReference type="EMBL" id="WPG97981.1"/>
    </source>
</evidence>
<reference evidence="8 9" key="1">
    <citation type="submission" date="2023-11" db="EMBL/GenBank/DDBJ databases">
        <title>An acidophilic fungus is an integral part of prey digestion in a carnivorous sundew plant.</title>
        <authorList>
            <person name="Tsai I.J."/>
        </authorList>
    </citation>
    <scope>NUCLEOTIDE SEQUENCE [LARGE SCALE GENOMIC DNA]</scope>
    <source>
        <strain evidence="8">169a</strain>
    </source>
</reference>
<dbReference type="SMART" id="SM00356">
    <property type="entry name" value="ZnF_C3H1"/>
    <property type="match status" value="4"/>
</dbReference>
<dbReference type="Pfam" id="PF00642">
    <property type="entry name" value="zf-CCCH"/>
    <property type="match status" value="1"/>
</dbReference>
<proteinExistence type="predicted"/>
<evidence type="ECO:0000256" key="6">
    <source>
        <dbReference type="SAM" id="MobiDB-lite"/>
    </source>
</evidence>
<feature type="domain" description="C3H1-type" evidence="7">
    <location>
        <begin position="325"/>
        <end position="346"/>
    </location>
</feature>
<feature type="compositionally biased region" description="Low complexity" evidence="6">
    <location>
        <begin position="32"/>
        <end position="42"/>
    </location>
</feature>
<feature type="compositionally biased region" description="Acidic residues" evidence="6">
    <location>
        <begin position="420"/>
        <end position="449"/>
    </location>
</feature>
<feature type="zinc finger region" description="C3H1-type" evidence="5">
    <location>
        <begin position="265"/>
        <end position="293"/>
    </location>
</feature>
<dbReference type="Proteomes" id="UP001303373">
    <property type="component" value="Chromosome 1"/>
</dbReference>